<dbReference type="AlphaFoldDB" id="U9UB69"/>
<sequence length="78" mass="9385">MTVARRRRRRNGWNGRNGRNRARRVQPNNPIIQINLINNNRAHLNMITTLPIQNFSDNQMIHEFFNGIPFYNTYQSFQ</sequence>
<evidence type="ECO:0000256" key="1">
    <source>
        <dbReference type="SAM" id="MobiDB-lite"/>
    </source>
</evidence>
<protein>
    <submittedName>
        <fullName evidence="2">Uncharacterized protein</fullName>
    </submittedName>
</protein>
<proteinExistence type="predicted"/>
<gene>
    <name evidence="2" type="ORF">GLOINDRAFT_345896</name>
</gene>
<dbReference type="EMBL" id="KI281613">
    <property type="protein sequence ID" value="ESA15818.1"/>
    <property type="molecule type" value="Genomic_DNA"/>
</dbReference>
<organism evidence="2">
    <name type="scientific">Rhizophagus irregularis (strain DAOM 181602 / DAOM 197198 / MUCL 43194)</name>
    <name type="common">Arbuscular mycorrhizal fungus</name>
    <name type="synonym">Glomus intraradices</name>
    <dbReference type="NCBI Taxonomy" id="747089"/>
    <lineage>
        <taxon>Eukaryota</taxon>
        <taxon>Fungi</taxon>
        <taxon>Fungi incertae sedis</taxon>
        <taxon>Mucoromycota</taxon>
        <taxon>Glomeromycotina</taxon>
        <taxon>Glomeromycetes</taxon>
        <taxon>Glomerales</taxon>
        <taxon>Glomeraceae</taxon>
        <taxon>Rhizophagus</taxon>
    </lineage>
</organism>
<name>U9UB69_RHIID</name>
<accession>U9UB69</accession>
<feature type="compositionally biased region" description="Basic residues" evidence="1">
    <location>
        <begin position="1"/>
        <end position="11"/>
    </location>
</feature>
<feature type="region of interest" description="Disordered" evidence="1">
    <location>
        <begin position="1"/>
        <end position="26"/>
    </location>
</feature>
<evidence type="ECO:0000313" key="2">
    <source>
        <dbReference type="EMBL" id="ESA15818.1"/>
    </source>
</evidence>
<reference evidence="2" key="1">
    <citation type="submission" date="2013-07" db="EMBL/GenBank/DDBJ databases">
        <title>The genome of an arbuscular mycorrhizal fungus provides insights into the evolution of the oldest plant symbiosis.</title>
        <authorList>
            <consortium name="DOE Joint Genome Institute"/>
            <person name="Tisserant E."/>
            <person name="Malbreil M."/>
            <person name="Kuo A."/>
            <person name="Kohler A."/>
            <person name="Symeonidi A."/>
            <person name="Balestrini R."/>
            <person name="Charron P."/>
            <person name="Duensing N."/>
            <person name="Frei-dit-Frey N."/>
            <person name="Gianinazzi-Pearson V."/>
            <person name="Gilbert B."/>
            <person name="Handa Y."/>
            <person name="Hijri M."/>
            <person name="Kaul R."/>
            <person name="Kawaguchi M."/>
            <person name="Krajinski F."/>
            <person name="Lammers P."/>
            <person name="Lapierre D."/>
            <person name="Masclaux F.G."/>
            <person name="Murat C."/>
            <person name="Morin E."/>
            <person name="Ndikumana S."/>
            <person name="Pagni M."/>
            <person name="Petitpierre D."/>
            <person name="Requena N."/>
            <person name="Rosikiewicz P."/>
            <person name="Riley R."/>
            <person name="Saito K."/>
            <person name="San Clemente H."/>
            <person name="Shapiro H."/>
            <person name="van Tuinen D."/>
            <person name="Becard G."/>
            <person name="Bonfante P."/>
            <person name="Paszkowski U."/>
            <person name="Shachar-Hill Y."/>
            <person name="Young J.P."/>
            <person name="Sanders I.R."/>
            <person name="Henrissat B."/>
            <person name="Rensing S.A."/>
            <person name="Grigoriev I.V."/>
            <person name="Corradi N."/>
            <person name="Roux C."/>
            <person name="Martin F."/>
        </authorList>
    </citation>
    <scope>NUCLEOTIDE SEQUENCE</scope>
    <source>
        <strain evidence="2">DAOM 197198</strain>
    </source>
</reference>
<dbReference type="HOGENOM" id="CLU_2623219_0_0_1"/>